<proteinExistence type="predicted"/>
<dbReference type="GeneID" id="77924762"/>
<keyword evidence="2" id="KW-1185">Reference proteome</keyword>
<name>A0A514U193_9CAUD</name>
<evidence type="ECO:0000313" key="1">
    <source>
        <dbReference type="EMBL" id="QDK02718.1"/>
    </source>
</evidence>
<reference evidence="1 2" key="1">
    <citation type="submission" date="2019-06" db="EMBL/GenBank/DDBJ databases">
        <authorList>
            <person name="Burns M.A."/>
            <person name="Hill G.C."/>
            <person name="Wesley B.E."/>
            <person name="Womack T.V."/>
            <person name="Krukonis G.P."/>
            <person name="Delesalle V.A."/>
            <person name="Garlena R.A."/>
            <person name="Russell D.A."/>
            <person name="Pope W.H."/>
            <person name="Jacobs-Sera D."/>
            <person name="Hatfull G.F."/>
        </authorList>
    </citation>
    <scope>NUCLEOTIDE SEQUENCE [LARGE SCALE GENOMIC DNA]</scope>
</reference>
<gene>
    <name evidence="1" type="primary">202</name>
    <name evidence="1" type="ORF">SEA_PHENDRIX_202</name>
</gene>
<dbReference type="EMBL" id="MN096369">
    <property type="protein sequence ID" value="QDK02718.1"/>
    <property type="molecule type" value="Genomic_DNA"/>
</dbReference>
<evidence type="ECO:0000313" key="2">
    <source>
        <dbReference type="Proteomes" id="UP000319596"/>
    </source>
</evidence>
<dbReference type="RefSeq" id="YP_010649216.1">
    <property type="nucleotide sequence ID" value="NC_070764.1"/>
</dbReference>
<protein>
    <submittedName>
        <fullName evidence="1">Uncharacterized protein</fullName>
    </submittedName>
</protein>
<accession>A0A514U193</accession>
<dbReference type="KEGG" id="vg:77924762"/>
<dbReference type="Proteomes" id="UP000319596">
    <property type="component" value="Segment"/>
</dbReference>
<organism evidence="1 2">
    <name type="scientific">Gordonia phage Phendrix</name>
    <dbReference type="NCBI Taxonomy" id="2593335"/>
    <lineage>
        <taxon>Viruses</taxon>
        <taxon>Duplodnaviria</taxon>
        <taxon>Heunggongvirae</taxon>
        <taxon>Uroviricota</taxon>
        <taxon>Caudoviricetes</taxon>
        <taxon>Godonkavirus</taxon>
        <taxon>Godonkavirus phendrix</taxon>
    </lineage>
</organism>
<sequence>MIQLMPEPRVFRSTSELTADVTAVLTEHSYKYGDFLPAYRLPNGKWLYAKNRDQALRCYDMLGHDSEKRSFGWNAFIDVEKTGVWKEWLGE</sequence>